<name>A0ACA9K7Q6_9GLOM</name>
<feature type="non-terminal residue" evidence="1">
    <location>
        <position position="1"/>
    </location>
</feature>
<reference evidence="1" key="1">
    <citation type="submission" date="2021-06" db="EMBL/GenBank/DDBJ databases">
        <authorList>
            <person name="Kallberg Y."/>
            <person name="Tangrot J."/>
            <person name="Rosling A."/>
        </authorList>
    </citation>
    <scope>NUCLEOTIDE SEQUENCE</scope>
    <source>
        <strain evidence="1">28 12/20/2015</strain>
    </source>
</reference>
<gene>
    <name evidence="1" type="ORF">SPELUC_LOCUS1104</name>
</gene>
<protein>
    <submittedName>
        <fullName evidence="1">5974_t:CDS:1</fullName>
    </submittedName>
</protein>
<proteinExistence type="predicted"/>
<evidence type="ECO:0000313" key="2">
    <source>
        <dbReference type="Proteomes" id="UP000789366"/>
    </source>
</evidence>
<sequence length="1289" mass="146959">KAYPLVILNSKSSQNFTPVSSPTDFLGLNPGRPTIIKCTDSIPSGLYPMPRCISNVMCSYNASLYDINTLSNYHSFRRTSHFATFFGQYISFDIISSRNTNPTYPMFLPADDPLYNPNPNTTLSPYQLNVPFLPVNRSDGNNDTNPATRNTLLSGINSVTPFLDLNAIYGISDQDAINRLRDTSTNKGKLKTYIINGQEYPPKNASDGSYIWGTFERAHTIFTFAIQTIWIREHNRLCEELYKKHGSSWTDEQYFQEARRWTTAFYQKAVAEEYIGAILGRPLPAYQKYNANLTPDEYGDTLYDLSLNNIRNLTLVEQLGLERVLRSMILQRQEEVDIFFADSTKRQRLVNFDNNIYDLAAFDIIRSRDRGIPLYNVIRQYFGFPKAQSFSDISKNPIIQKNLAKIYPIGVDTVEAWVGAMSEDHLSGANFGMVLNASMVTQYTYIRDSDKFWFEKPDMFTSDERTIIRNTTLRKIIIRNINSSANFPQNIWSVQPQMTLNDSDDSNYPTKISTWNQYIVSYRVDLSYVNFKVQLQTSDGNGWFGMGFGPDDDGMRGAEFIIGIITNGNVTLGNYHADVGGYHPPLRDSNQDPTLVPKFSMTDNKAVTVEFKRLLNPPGKKPITNGDMKCHHNIHLKAHRFIQFVGGISASAFGAAAISTVVATQTPHACAGLIIYTLSFIELGLGVFAMWGQMSVVSVNKTVTDKTLMRTSNEDYFKLPEFTWEEINERVQRGAYLVVCDGLVVDIRSFFDSHPVVEDMDFSEALLIPKDIDFKNYTSVIAKHINHLQGKQKPRRRLTVAKFIDNINVKFYSREPLAQHAHSRLAIQKMVSMVIGRVYEKVNEKGYLTPRSTYQYLENNPPVEIDTISIKFHRYRLTSKKMINANIEYPVMRFTFSKIHQVEKDVYAEKFLPGHYIELQSRVNGQIAIRSYNPLEGSLSKSFTIYVKIYPRGLFSQHLNEQLIGYEIQARGPFDAYDRGRAYLSPTLTEQLSSRQRFTGMLPTKKSSLLNPDSPDGCWDKLYMIAGGTGITPMLQLIKYHLERSMKQENDTNESVNYKRMHLLFGNHKIEDVIDDILLEDLVLSSQRHLTVTYCLSEPPPDWDGLQGRINKQIIQDWMNMTQGVFLQSSSKSQMNILHNNSIRHDANEHNWCHSSTLKPQPPFLRSHEVSPTLMPQPPFMRSHEISPLLQYRSSSKHTLSRESSAPLTQLDNQKYENHINDMGPYPKSEASIKKSRALSIDPNLANSEISDNLMQGKIIVSGPSGMLVTVEQELLEMGFNEEDMIILD</sequence>
<keyword evidence="2" id="KW-1185">Reference proteome</keyword>
<accession>A0ACA9K7Q6</accession>
<dbReference type="EMBL" id="CAJVPW010000520">
    <property type="protein sequence ID" value="CAG8457415.1"/>
    <property type="molecule type" value="Genomic_DNA"/>
</dbReference>
<evidence type="ECO:0000313" key="1">
    <source>
        <dbReference type="EMBL" id="CAG8457415.1"/>
    </source>
</evidence>
<comment type="caution">
    <text evidence="1">The sequence shown here is derived from an EMBL/GenBank/DDBJ whole genome shotgun (WGS) entry which is preliminary data.</text>
</comment>
<dbReference type="Proteomes" id="UP000789366">
    <property type="component" value="Unassembled WGS sequence"/>
</dbReference>
<organism evidence="1 2">
    <name type="scientific">Cetraspora pellucida</name>
    <dbReference type="NCBI Taxonomy" id="1433469"/>
    <lineage>
        <taxon>Eukaryota</taxon>
        <taxon>Fungi</taxon>
        <taxon>Fungi incertae sedis</taxon>
        <taxon>Mucoromycota</taxon>
        <taxon>Glomeromycotina</taxon>
        <taxon>Glomeromycetes</taxon>
        <taxon>Diversisporales</taxon>
        <taxon>Gigasporaceae</taxon>
        <taxon>Cetraspora</taxon>
    </lineage>
</organism>